<evidence type="ECO:0000256" key="8">
    <source>
        <dbReference type="SAM" id="Phobius"/>
    </source>
</evidence>
<feature type="transmembrane region" description="Helical" evidence="8">
    <location>
        <begin position="125"/>
        <end position="145"/>
    </location>
</feature>
<evidence type="ECO:0008006" key="11">
    <source>
        <dbReference type="Google" id="ProtNLM"/>
    </source>
</evidence>
<dbReference type="GO" id="GO:0005886">
    <property type="term" value="C:plasma membrane"/>
    <property type="evidence" value="ECO:0007669"/>
    <property type="project" value="UniProtKB-SubCell"/>
</dbReference>
<feature type="transmembrane region" description="Helical" evidence="8">
    <location>
        <begin position="181"/>
        <end position="201"/>
    </location>
</feature>
<dbReference type="GO" id="GO:0016763">
    <property type="term" value="F:pentosyltransferase activity"/>
    <property type="evidence" value="ECO:0007669"/>
    <property type="project" value="TreeGrafter"/>
</dbReference>
<protein>
    <recommendedName>
        <fullName evidence="11">Glycosyltransferase RgtA/B/C/D-like domain-containing protein</fullName>
    </recommendedName>
</protein>
<evidence type="ECO:0000256" key="7">
    <source>
        <dbReference type="ARBA" id="ARBA00023136"/>
    </source>
</evidence>
<dbReference type="PANTHER" id="PTHR33908:SF11">
    <property type="entry name" value="MEMBRANE PROTEIN"/>
    <property type="match status" value="1"/>
</dbReference>
<evidence type="ECO:0000313" key="9">
    <source>
        <dbReference type="EMBL" id="AXA36873.1"/>
    </source>
</evidence>
<dbReference type="EMBL" id="CP030759">
    <property type="protein sequence ID" value="AXA36873.1"/>
    <property type="molecule type" value="Genomic_DNA"/>
</dbReference>
<dbReference type="PANTHER" id="PTHR33908">
    <property type="entry name" value="MANNOSYLTRANSFERASE YKCB-RELATED"/>
    <property type="match status" value="1"/>
</dbReference>
<keyword evidence="6 8" id="KW-1133">Transmembrane helix</keyword>
<dbReference type="KEGG" id="schv:BRCON_2096"/>
<feature type="transmembrane region" description="Helical" evidence="8">
    <location>
        <begin position="151"/>
        <end position="169"/>
    </location>
</feature>
<organism evidence="9 10">
    <name type="scientific">Sumerlaea chitinivorans</name>
    <dbReference type="NCBI Taxonomy" id="2250252"/>
    <lineage>
        <taxon>Bacteria</taxon>
        <taxon>Candidatus Sumerlaeota</taxon>
        <taxon>Candidatus Sumerlaeia</taxon>
        <taxon>Candidatus Sumerlaeales</taxon>
        <taxon>Candidatus Sumerlaeaceae</taxon>
        <taxon>Candidatus Sumerlaea</taxon>
    </lineage>
</organism>
<feature type="transmembrane region" description="Helical" evidence="8">
    <location>
        <begin position="332"/>
        <end position="350"/>
    </location>
</feature>
<evidence type="ECO:0000256" key="3">
    <source>
        <dbReference type="ARBA" id="ARBA00022676"/>
    </source>
</evidence>
<dbReference type="InterPro" id="IPR050297">
    <property type="entry name" value="LipidA_mod_glycosyltrf_83"/>
</dbReference>
<evidence type="ECO:0000256" key="4">
    <source>
        <dbReference type="ARBA" id="ARBA00022679"/>
    </source>
</evidence>
<evidence type="ECO:0000256" key="6">
    <source>
        <dbReference type="ARBA" id="ARBA00022989"/>
    </source>
</evidence>
<proteinExistence type="predicted"/>
<sequence>MQREEPRAHSFLTLRWAIGLLAALALLARLAPVNYGSPEPGYFSSDEIDAVSRGMKFARGLTKLVPSPATAFDDLLPLHANKPTHYAQVLAGMYGVKFALARARGATLQDFEREFFLAPFSFYRLARLASVGAAMATLALLAWALRCHSRGSLLVALTIFALAPSSVRYAHIAKEDTLATLWTFAAFVAAVESFAASSLSAPVRRRWLLISAASAGLAVSTKYNCFFAALFPLLAWLGPRPRLWRDLAAIALVGIAAFLLGTPAPLVAPNEFLRRTLGSHIVSEVGHGLASLEYAHRYGLAFFAEIWWVEFGVALAFLAVGLAWMLRRAEPALRICFAVPVALYIITLAFAGHLDYQYVIVLTPVFAWVAGQVWGATESWQRSQRWRLALGALLGIAFLQNGYLVAQRTASYLGGDTRLDAGQWLREQAKHDPELRSRPLLIASAFYYHYYPALAFTPATYEKLAAARLAEGATGEFLQKAAFYAREDTRPLFDADFLDVKVHFYRQPDGTRRFLPQPYPLQLDAYAGRHSLIIVPENTFRYLELDPPEAAEVVAFYRAIRNLPLRTEFRPQPWRKAGPHLWIFEAPAASDHPTTPPLPSVAPVAKALGD</sequence>
<reference evidence="9 10" key="1">
    <citation type="submission" date="2018-05" db="EMBL/GenBank/DDBJ databases">
        <title>A metagenomic window into the 2 km-deep terrestrial subsurface aquifer revealed taxonomically and functionally diverse microbial community comprising novel uncultured bacterial lineages.</title>
        <authorList>
            <person name="Kadnikov V.V."/>
            <person name="Mardanov A.V."/>
            <person name="Beletsky A.V."/>
            <person name="Banks D."/>
            <person name="Pimenov N.V."/>
            <person name="Frank Y.A."/>
            <person name="Karnachuk O.V."/>
            <person name="Ravin N.V."/>
        </authorList>
    </citation>
    <scope>NUCLEOTIDE SEQUENCE [LARGE SCALE GENOMIC DNA]</scope>
    <source>
        <strain evidence="9">BY</strain>
    </source>
</reference>
<keyword evidence="5 8" id="KW-0812">Transmembrane</keyword>
<keyword evidence="7 8" id="KW-0472">Membrane</keyword>
<accession>A0A2Z4Y8U8</accession>
<feature type="transmembrane region" description="Helical" evidence="8">
    <location>
        <begin position="306"/>
        <end position="325"/>
    </location>
</feature>
<dbReference type="GO" id="GO:0009103">
    <property type="term" value="P:lipopolysaccharide biosynthetic process"/>
    <property type="evidence" value="ECO:0007669"/>
    <property type="project" value="UniProtKB-ARBA"/>
</dbReference>
<evidence type="ECO:0000256" key="5">
    <source>
        <dbReference type="ARBA" id="ARBA00022692"/>
    </source>
</evidence>
<feature type="transmembrane region" description="Helical" evidence="8">
    <location>
        <begin position="247"/>
        <end position="268"/>
    </location>
</feature>
<dbReference type="Proteomes" id="UP000262583">
    <property type="component" value="Chromosome"/>
</dbReference>
<dbReference type="AlphaFoldDB" id="A0A2Z4Y8U8"/>
<gene>
    <name evidence="9" type="ORF">BRCON_2096</name>
</gene>
<feature type="transmembrane region" description="Helical" evidence="8">
    <location>
        <begin position="12"/>
        <end position="31"/>
    </location>
</feature>
<keyword evidence="3" id="KW-0328">Glycosyltransferase</keyword>
<keyword evidence="4" id="KW-0808">Transferase</keyword>
<comment type="subcellular location">
    <subcellularLocation>
        <location evidence="1">Cell membrane</location>
        <topology evidence="1">Multi-pass membrane protein</topology>
    </subcellularLocation>
</comment>
<keyword evidence="2" id="KW-1003">Cell membrane</keyword>
<name>A0A2Z4Y8U8_SUMC1</name>
<evidence type="ECO:0000256" key="2">
    <source>
        <dbReference type="ARBA" id="ARBA00022475"/>
    </source>
</evidence>
<feature type="transmembrane region" description="Helical" evidence="8">
    <location>
        <begin position="356"/>
        <end position="376"/>
    </location>
</feature>
<feature type="transmembrane region" description="Helical" evidence="8">
    <location>
        <begin position="388"/>
        <end position="406"/>
    </location>
</feature>
<evidence type="ECO:0000313" key="10">
    <source>
        <dbReference type="Proteomes" id="UP000262583"/>
    </source>
</evidence>
<evidence type="ECO:0000256" key="1">
    <source>
        <dbReference type="ARBA" id="ARBA00004651"/>
    </source>
</evidence>